<dbReference type="AlphaFoldDB" id="A0A1V5SDI3"/>
<dbReference type="Proteomes" id="UP000485367">
    <property type="component" value="Unassembled WGS sequence"/>
</dbReference>
<sequence length="163" mass="18772">MNSKIFFIILSVFFAVIDLALSGKFELMRFVFLFPAFLFIISTRYKIEIAVLSGLIYSFLYDISSSSQIPYVSFFVLFVICVSYLIRGKFVDLKNQAVVFFVYVTVNFLICAASIVLSSDFVSFYSFTKFTIVTLLIHAAFFPLWSFAVNRLDNFFINEKSTQ</sequence>
<organism evidence="2">
    <name type="scientific">candidate division WS2 bacterium ADurb.Bin280</name>
    <dbReference type="NCBI Taxonomy" id="1852829"/>
    <lineage>
        <taxon>Bacteria</taxon>
        <taxon>candidate division WS2</taxon>
    </lineage>
</organism>
<keyword evidence="1" id="KW-1133">Transmembrane helix</keyword>
<evidence type="ECO:0000313" key="2">
    <source>
        <dbReference type="EMBL" id="OQA52589.1"/>
    </source>
</evidence>
<reference evidence="2" key="1">
    <citation type="submission" date="2017-02" db="EMBL/GenBank/DDBJ databases">
        <title>Delving into the versatile metabolic prowess of the omnipresent phylum Bacteroidetes.</title>
        <authorList>
            <person name="Nobu M.K."/>
            <person name="Mei R."/>
            <person name="Narihiro T."/>
            <person name="Kuroda K."/>
            <person name="Liu W.-T."/>
        </authorList>
    </citation>
    <scope>NUCLEOTIDE SEQUENCE</scope>
    <source>
        <strain evidence="2">ADurb.Bin280</strain>
    </source>
</reference>
<feature type="transmembrane region" description="Helical" evidence="1">
    <location>
        <begin position="69"/>
        <end position="86"/>
    </location>
</feature>
<feature type="transmembrane region" description="Helical" evidence="1">
    <location>
        <begin position="98"/>
        <end position="118"/>
    </location>
</feature>
<dbReference type="EMBL" id="MWBO01000028">
    <property type="protein sequence ID" value="OQA52589.1"/>
    <property type="molecule type" value="Genomic_DNA"/>
</dbReference>
<gene>
    <name evidence="2" type="ORF">BWY43_00460</name>
</gene>
<feature type="transmembrane region" description="Helical" evidence="1">
    <location>
        <begin position="32"/>
        <end position="57"/>
    </location>
</feature>
<proteinExistence type="predicted"/>
<evidence type="ECO:0000256" key="1">
    <source>
        <dbReference type="SAM" id="Phobius"/>
    </source>
</evidence>
<evidence type="ECO:0008006" key="3">
    <source>
        <dbReference type="Google" id="ProtNLM"/>
    </source>
</evidence>
<accession>A0A1V5SDI3</accession>
<keyword evidence="1" id="KW-0472">Membrane</keyword>
<keyword evidence="1" id="KW-0812">Transmembrane</keyword>
<feature type="transmembrane region" description="Helical" evidence="1">
    <location>
        <begin position="130"/>
        <end position="148"/>
    </location>
</feature>
<name>A0A1V5SDI3_9BACT</name>
<comment type="caution">
    <text evidence="2">The sequence shown here is derived from an EMBL/GenBank/DDBJ whole genome shotgun (WGS) entry which is preliminary data.</text>
</comment>
<protein>
    <recommendedName>
        <fullName evidence="3">Rod shape-determining protein MreD</fullName>
    </recommendedName>
</protein>